<keyword evidence="3" id="KW-1185">Reference proteome</keyword>
<dbReference type="SUPFAM" id="SSF64376">
    <property type="entry name" value="YlxR-like"/>
    <property type="match status" value="1"/>
</dbReference>
<dbReference type="Pfam" id="PF04296">
    <property type="entry name" value="YlxR"/>
    <property type="match status" value="1"/>
</dbReference>
<dbReference type="PANTHER" id="PTHR34215">
    <property type="entry name" value="BLL0784 PROTEIN"/>
    <property type="match status" value="1"/>
</dbReference>
<dbReference type="Proteomes" id="UP001595748">
    <property type="component" value="Unassembled WGS sequence"/>
</dbReference>
<accession>A0ABV8A4Q9</accession>
<reference evidence="3" key="1">
    <citation type="journal article" date="2019" name="Int. J. Syst. Evol. Microbiol.">
        <title>The Global Catalogue of Microorganisms (GCM) 10K type strain sequencing project: providing services to taxonomists for standard genome sequencing and annotation.</title>
        <authorList>
            <consortium name="The Broad Institute Genomics Platform"/>
            <consortium name="The Broad Institute Genome Sequencing Center for Infectious Disease"/>
            <person name="Wu L."/>
            <person name="Ma J."/>
        </authorList>
    </citation>
    <scope>NUCLEOTIDE SEQUENCE [LARGE SCALE GENOMIC DNA]</scope>
    <source>
        <strain evidence="3">CCTCC AB 2013263</strain>
    </source>
</reference>
<dbReference type="InterPro" id="IPR037465">
    <property type="entry name" value="YlxR"/>
</dbReference>
<dbReference type="Gene3D" id="3.30.1230.10">
    <property type="entry name" value="YlxR-like"/>
    <property type="match status" value="1"/>
</dbReference>
<gene>
    <name evidence="2" type="ORF">ACFOPQ_05810</name>
</gene>
<evidence type="ECO:0000259" key="1">
    <source>
        <dbReference type="Pfam" id="PF04296"/>
    </source>
</evidence>
<organism evidence="2 3">
    <name type="scientific">Deinococcus antarcticus</name>
    <dbReference type="NCBI Taxonomy" id="1298767"/>
    <lineage>
        <taxon>Bacteria</taxon>
        <taxon>Thermotogati</taxon>
        <taxon>Deinococcota</taxon>
        <taxon>Deinococci</taxon>
        <taxon>Deinococcales</taxon>
        <taxon>Deinococcaceae</taxon>
        <taxon>Deinococcus</taxon>
    </lineage>
</organism>
<dbReference type="InterPro" id="IPR035931">
    <property type="entry name" value="YlxR-like_sf"/>
</dbReference>
<evidence type="ECO:0000313" key="2">
    <source>
        <dbReference type="EMBL" id="MFC3860279.1"/>
    </source>
</evidence>
<dbReference type="RefSeq" id="WP_380076431.1">
    <property type="nucleotide sequence ID" value="NZ_JBHRZF010000060.1"/>
</dbReference>
<evidence type="ECO:0000313" key="3">
    <source>
        <dbReference type="Proteomes" id="UP001595748"/>
    </source>
</evidence>
<dbReference type="InterPro" id="IPR007393">
    <property type="entry name" value="YlxR_dom"/>
</dbReference>
<name>A0ABV8A4Q9_9DEIO</name>
<dbReference type="PANTHER" id="PTHR34215:SF1">
    <property type="entry name" value="YLXR DOMAIN-CONTAINING PROTEIN"/>
    <property type="match status" value="1"/>
</dbReference>
<comment type="caution">
    <text evidence="2">The sequence shown here is derived from an EMBL/GenBank/DDBJ whole genome shotgun (WGS) entry which is preliminary data.</text>
</comment>
<proteinExistence type="predicted"/>
<feature type="domain" description="YlxR" evidence="1">
    <location>
        <begin position="12"/>
        <end position="77"/>
    </location>
</feature>
<sequence length="104" mass="11596">MSEVRSRHIPERTCVACRRKRPQGEFLRLSQDATGTWQMDSRTGKPRRSGRGVYLCADTPACAAEKKLRRTFGAQSETVARQVAAYHQQNQELESGTARTGVTG</sequence>
<dbReference type="EMBL" id="JBHRZF010000060">
    <property type="protein sequence ID" value="MFC3860279.1"/>
    <property type="molecule type" value="Genomic_DNA"/>
</dbReference>
<protein>
    <submittedName>
        <fullName evidence="2">YlxR family protein</fullName>
    </submittedName>
</protein>